<dbReference type="GO" id="GO:0006511">
    <property type="term" value="P:ubiquitin-dependent protein catabolic process"/>
    <property type="evidence" value="ECO:0007669"/>
    <property type="project" value="UniProtKB-UniRule"/>
</dbReference>
<dbReference type="InterPro" id="IPR045103">
    <property type="entry name" value="RNF5/RNF185-like"/>
</dbReference>
<sequence length="188" mass="20413">MSSDAGDSGVLRSGRVWRRAPVPAASTDDKANISSVRISPSLKEADEASAKAAAEAASAFFNCNVCFDTARNPVVSLCGHLYCWSCLYRWLQISSDAKLCPVCKGVVSELDIIPIYGCGGVTDVDSAMTVADDDEQEIPPRPSGRRVMPEPVVNVNVSRDRRRRRRIGDGVAGMQGNLERPRTRSRRS</sequence>
<feature type="domain" description="RING-type" evidence="13">
    <location>
        <begin position="63"/>
        <end position="104"/>
    </location>
</feature>
<evidence type="ECO:0000256" key="1">
    <source>
        <dbReference type="ARBA" id="ARBA00000900"/>
    </source>
</evidence>
<evidence type="ECO:0000256" key="10">
    <source>
        <dbReference type="PROSITE-ProRule" id="PRU00175"/>
    </source>
</evidence>
<evidence type="ECO:0000313" key="14">
    <source>
        <dbReference type="EMBL" id="KAK1256997.1"/>
    </source>
</evidence>
<evidence type="ECO:0000256" key="8">
    <source>
        <dbReference type="ARBA" id="ARBA00022833"/>
    </source>
</evidence>
<evidence type="ECO:0000313" key="15">
    <source>
        <dbReference type="EMBL" id="KAK1276107.1"/>
    </source>
</evidence>
<dbReference type="SUPFAM" id="SSF57850">
    <property type="entry name" value="RING/U-box"/>
    <property type="match status" value="1"/>
</dbReference>
<evidence type="ECO:0000256" key="4">
    <source>
        <dbReference type="ARBA" id="ARBA00022679"/>
    </source>
</evidence>
<dbReference type="PANTHER" id="PTHR12313">
    <property type="entry name" value="E3 UBIQUITIN-PROTEIN LIGASE RNF5-RELATED"/>
    <property type="match status" value="1"/>
</dbReference>
<dbReference type="AlphaFoldDB" id="A0AAV9A130"/>
<evidence type="ECO:0000256" key="5">
    <source>
        <dbReference type="ARBA" id="ARBA00022723"/>
    </source>
</evidence>
<dbReference type="CDD" id="cd16534">
    <property type="entry name" value="RING-HC_RNF5-like"/>
    <property type="match status" value="1"/>
</dbReference>
<reference evidence="14" key="1">
    <citation type="journal article" date="2023" name="Nat. Commun.">
        <title>Diploid and tetraploid genomes of Acorus and the evolution of monocots.</title>
        <authorList>
            <person name="Ma L."/>
            <person name="Liu K.W."/>
            <person name="Li Z."/>
            <person name="Hsiao Y.Y."/>
            <person name="Qi Y."/>
            <person name="Fu T."/>
            <person name="Tang G.D."/>
            <person name="Zhang D."/>
            <person name="Sun W.H."/>
            <person name="Liu D.K."/>
            <person name="Li Y."/>
            <person name="Chen G.Z."/>
            <person name="Liu X.D."/>
            <person name="Liao X.Y."/>
            <person name="Jiang Y.T."/>
            <person name="Yu X."/>
            <person name="Hao Y."/>
            <person name="Huang J."/>
            <person name="Zhao X.W."/>
            <person name="Ke S."/>
            <person name="Chen Y.Y."/>
            <person name="Wu W.L."/>
            <person name="Hsu J.L."/>
            <person name="Lin Y.F."/>
            <person name="Huang M.D."/>
            <person name="Li C.Y."/>
            <person name="Huang L."/>
            <person name="Wang Z.W."/>
            <person name="Zhao X."/>
            <person name="Zhong W.Y."/>
            <person name="Peng D.H."/>
            <person name="Ahmad S."/>
            <person name="Lan S."/>
            <person name="Zhang J.S."/>
            <person name="Tsai W.C."/>
            <person name="Van de Peer Y."/>
            <person name="Liu Z.J."/>
        </authorList>
    </citation>
    <scope>NUCLEOTIDE SEQUENCE</scope>
    <source>
        <strain evidence="14">SCP</strain>
    </source>
</reference>
<comment type="domain">
    <text evidence="11">The RING-type zinc finger domain is responsible for E3 ligase activity.</text>
</comment>
<dbReference type="PROSITE" id="PS50089">
    <property type="entry name" value="ZF_RING_2"/>
    <property type="match status" value="1"/>
</dbReference>
<keyword evidence="5 11" id="KW-0479">Metal-binding</keyword>
<keyword evidence="8 11" id="KW-0862">Zinc</keyword>
<dbReference type="EC" id="2.3.2.27" evidence="11"/>
<dbReference type="InterPro" id="IPR013083">
    <property type="entry name" value="Znf_RING/FYVE/PHD"/>
</dbReference>
<accession>A0AAV9A130</accession>
<evidence type="ECO:0000256" key="9">
    <source>
        <dbReference type="ARBA" id="ARBA00023136"/>
    </source>
</evidence>
<evidence type="ECO:0000313" key="16">
    <source>
        <dbReference type="Proteomes" id="UP001179952"/>
    </source>
</evidence>
<evidence type="ECO:0000259" key="13">
    <source>
        <dbReference type="PROSITE" id="PS50089"/>
    </source>
</evidence>
<keyword evidence="16" id="KW-1185">Reference proteome</keyword>
<dbReference type="SMART" id="SM00184">
    <property type="entry name" value="RING"/>
    <property type="match status" value="1"/>
</dbReference>
<evidence type="ECO:0000256" key="2">
    <source>
        <dbReference type="ARBA" id="ARBA00004308"/>
    </source>
</evidence>
<evidence type="ECO:0000256" key="12">
    <source>
        <dbReference type="SAM" id="MobiDB-lite"/>
    </source>
</evidence>
<keyword evidence="4 11" id="KW-0808">Transferase</keyword>
<comment type="caution">
    <text evidence="14">The sequence shown here is derived from an EMBL/GenBank/DDBJ whole genome shotgun (WGS) entry which is preliminary data.</text>
</comment>
<feature type="region of interest" description="Disordered" evidence="12">
    <location>
        <begin position="132"/>
        <end position="151"/>
    </location>
</feature>
<name>A0AAV9A130_ACOGR</name>
<dbReference type="Proteomes" id="UP001179952">
    <property type="component" value="Unassembled WGS sequence"/>
</dbReference>
<organism evidence="14 16">
    <name type="scientific">Acorus gramineus</name>
    <name type="common">Dwarf sweet flag</name>
    <dbReference type="NCBI Taxonomy" id="55184"/>
    <lineage>
        <taxon>Eukaryota</taxon>
        <taxon>Viridiplantae</taxon>
        <taxon>Streptophyta</taxon>
        <taxon>Embryophyta</taxon>
        <taxon>Tracheophyta</taxon>
        <taxon>Spermatophyta</taxon>
        <taxon>Magnoliopsida</taxon>
        <taxon>Liliopsida</taxon>
        <taxon>Acoraceae</taxon>
        <taxon>Acorus</taxon>
    </lineage>
</organism>
<dbReference type="InterPro" id="IPR001841">
    <property type="entry name" value="Znf_RING"/>
</dbReference>
<proteinExistence type="predicted"/>
<dbReference type="GO" id="GO:0008270">
    <property type="term" value="F:zinc ion binding"/>
    <property type="evidence" value="ECO:0007669"/>
    <property type="project" value="UniProtKB-KW"/>
</dbReference>
<comment type="subcellular location">
    <subcellularLocation>
        <location evidence="2">Endomembrane system</location>
    </subcellularLocation>
    <subcellularLocation>
        <location evidence="11">Endoplasmic reticulum membrane</location>
        <topology evidence="11">Single-pass type IV membrane protein</topology>
    </subcellularLocation>
</comment>
<keyword evidence="11" id="KW-0256">Endoplasmic reticulum</keyword>
<comment type="catalytic activity">
    <reaction evidence="1 11">
        <text>S-ubiquitinyl-[E2 ubiquitin-conjugating enzyme]-L-cysteine + [acceptor protein]-L-lysine = [E2 ubiquitin-conjugating enzyme]-L-cysteine + N(6)-ubiquitinyl-[acceptor protein]-L-lysine.</text>
        <dbReference type="EC" id="2.3.2.27"/>
    </reaction>
</comment>
<keyword evidence="9" id="KW-0472">Membrane</keyword>
<comment type="pathway">
    <text evidence="3 11">Protein modification; protein ubiquitination.</text>
</comment>
<dbReference type="Pfam" id="PF13923">
    <property type="entry name" value="zf-C3HC4_2"/>
    <property type="match status" value="1"/>
</dbReference>
<feature type="region of interest" description="Disordered" evidence="12">
    <location>
        <begin position="158"/>
        <end position="188"/>
    </location>
</feature>
<keyword evidence="6 10" id="KW-0863">Zinc-finger</keyword>
<evidence type="ECO:0000256" key="7">
    <source>
        <dbReference type="ARBA" id="ARBA00022786"/>
    </source>
</evidence>
<reference evidence="14" key="2">
    <citation type="submission" date="2023-06" db="EMBL/GenBank/DDBJ databases">
        <authorList>
            <person name="Ma L."/>
            <person name="Liu K.-W."/>
            <person name="Li Z."/>
            <person name="Hsiao Y.-Y."/>
            <person name="Qi Y."/>
            <person name="Fu T."/>
            <person name="Tang G."/>
            <person name="Zhang D."/>
            <person name="Sun W.-H."/>
            <person name="Liu D.-K."/>
            <person name="Li Y."/>
            <person name="Chen G.-Z."/>
            <person name="Liu X.-D."/>
            <person name="Liao X.-Y."/>
            <person name="Jiang Y.-T."/>
            <person name="Yu X."/>
            <person name="Hao Y."/>
            <person name="Huang J."/>
            <person name="Zhao X.-W."/>
            <person name="Ke S."/>
            <person name="Chen Y.-Y."/>
            <person name="Wu W.-L."/>
            <person name="Hsu J.-L."/>
            <person name="Lin Y.-F."/>
            <person name="Huang M.-D."/>
            <person name="Li C.-Y."/>
            <person name="Huang L."/>
            <person name="Wang Z.-W."/>
            <person name="Zhao X."/>
            <person name="Zhong W.-Y."/>
            <person name="Peng D.-H."/>
            <person name="Ahmad S."/>
            <person name="Lan S."/>
            <person name="Zhang J.-S."/>
            <person name="Tsai W.-C."/>
            <person name="Van De Peer Y."/>
            <person name="Liu Z.-J."/>
        </authorList>
    </citation>
    <scope>NUCLEOTIDE SEQUENCE</scope>
    <source>
        <strain evidence="14">SCP</strain>
        <tissue evidence="14">Leaves</tissue>
    </source>
</reference>
<protein>
    <recommendedName>
        <fullName evidence="11">E3 ubiquitin-protein ligase RMA</fullName>
        <ecNumber evidence="11">2.3.2.27</ecNumber>
    </recommendedName>
    <alternativeName>
        <fullName evidence="11">Protein RING membrane-anchor</fullName>
    </alternativeName>
    <alternativeName>
        <fullName evidence="11">RING-type E3 ubiquitin transferase RMA</fullName>
    </alternativeName>
</protein>
<dbReference type="GO" id="GO:0061630">
    <property type="term" value="F:ubiquitin protein ligase activity"/>
    <property type="evidence" value="ECO:0007669"/>
    <property type="project" value="UniProtKB-UniRule"/>
</dbReference>
<dbReference type="EMBL" id="JAUJYN010000066">
    <property type="protein sequence ID" value="KAK1256997.1"/>
    <property type="molecule type" value="Genomic_DNA"/>
</dbReference>
<evidence type="ECO:0000256" key="6">
    <source>
        <dbReference type="ARBA" id="ARBA00022771"/>
    </source>
</evidence>
<dbReference type="PROSITE" id="PS00518">
    <property type="entry name" value="ZF_RING_1"/>
    <property type="match status" value="1"/>
</dbReference>
<evidence type="ECO:0000256" key="3">
    <source>
        <dbReference type="ARBA" id="ARBA00004906"/>
    </source>
</evidence>
<dbReference type="InterPro" id="IPR017907">
    <property type="entry name" value="Znf_RING_CS"/>
</dbReference>
<dbReference type="EMBL" id="JAUJYN010000003">
    <property type="protein sequence ID" value="KAK1276107.1"/>
    <property type="molecule type" value="Genomic_DNA"/>
</dbReference>
<dbReference type="GO" id="GO:0005789">
    <property type="term" value="C:endoplasmic reticulum membrane"/>
    <property type="evidence" value="ECO:0007669"/>
    <property type="project" value="UniProtKB-SubCell"/>
</dbReference>
<keyword evidence="7 11" id="KW-0833">Ubl conjugation pathway</keyword>
<comment type="function">
    <text evidence="11">E3 ubiquitin-protein ligase.</text>
</comment>
<gene>
    <name evidence="15" type="ORF">QJS04_geneDACA000881</name>
    <name evidence="14" type="ORF">QJS04_geneDACA023518</name>
</gene>
<dbReference type="Gene3D" id="3.30.40.10">
    <property type="entry name" value="Zinc/RING finger domain, C3HC4 (zinc finger)"/>
    <property type="match status" value="1"/>
</dbReference>
<evidence type="ECO:0000256" key="11">
    <source>
        <dbReference type="RuleBase" id="RU369090"/>
    </source>
</evidence>